<dbReference type="Proteomes" id="UP001575105">
    <property type="component" value="Unassembled WGS sequence"/>
</dbReference>
<evidence type="ECO:0000256" key="3">
    <source>
        <dbReference type="ARBA" id="ARBA00012053"/>
    </source>
</evidence>
<dbReference type="Gene3D" id="3.20.20.70">
    <property type="entry name" value="Aldolase class I"/>
    <property type="match status" value="1"/>
</dbReference>
<comment type="subunit">
    <text evidence="9">Homooctamer.</text>
</comment>
<reference evidence="11 12" key="1">
    <citation type="submission" date="2024-08" db="EMBL/GenBank/DDBJ databases">
        <title>Whole-genome sequencing of halo(alkali)philic microorganisms from hypersaline lakes.</title>
        <authorList>
            <person name="Sorokin D.Y."/>
            <person name="Merkel A.Y."/>
            <person name="Messina E."/>
            <person name="Yakimov M."/>
        </authorList>
    </citation>
    <scope>NUCLEOTIDE SEQUENCE [LARGE SCALE GENOMIC DNA]</scope>
    <source>
        <strain evidence="11 12">AB-hyl4</strain>
    </source>
</reference>
<dbReference type="PRINTS" id="PR00144">
    <property type="entry name" value="DALDHYDRTASE"/>
</dbReference>
<organism evidence="11 12">
    <name type="scientific">Natronomicrosphaera hydrolytica</name>
    <dbReference type="NCBI Taxonomy" id="3242702"/>
    <lineage>
        <taxon>Bacteria</taxon>
        <taxon>Pseudomonadati</taxon>
        <taxon>Planctomycetota</taxon>
        <taxon>Phycisphaerae</taxon>
        <taxon>Phycisphaerales</taxon>
        <taxon>Phycisphaeraceae</taxon>
        <taxon>Natronomicrosphaera</taxon>
    </lineage>
</organism>
<evidence type="ECO:0000256" key="6">
    <source>
        <dbReference type="ARBA" id="ARBA00023239"/>
    </source>
</evidence>
<protein>
    <recommendedName>
        <fullName evidence="4 9">Delta-aminolevulinic acid dehydratase</fullName>
        <ecNumber evidence="3 9">4.2.1.24</ecNumber>
    </recommendedName>
</protein>
<dbReference type="PROSITE" id="PS00169">
    <property type="entry name" value="D_ALA_DEHYDRATASE"/>
    <property type="match status" value="1"/>
</dbReference>
<comment type="similarity">
    <text evidence="2 10">Belongs to the ALAD family.</text>
</comment>
<keyword evidence="7 9" id="KW-0627">Porphyrin biosynthesis</keyword>
<keyword evidence="5" id="KW-0350">Heme biosynthesis</keyword>
<comment type="pathway">
    <text evidence="1">Porphyrin-containing compound metabolism; protoporphyrin-IX biosynthesis; coproporphyrinogen-III from 5-aminolevulinate: step 1/4.</text>
</comment>
<name>A0ABV4U553_9BACT</name>
<evidence type="ECO:0000256" key="9">
    <source>
        <dbReference type="RuleBase" id="RU000515"/>
    </source>
</evidence>
<keyword evidence="6 9" id="KW-0456">Lyase</keyword>
<sequence length="334" mass="36259">MSDSSFPQQRLRRLRRGQRLRDAVADVGLSADRLIYPLFVGEMREAKPVASMPGVKQLPVDAAVNTMRDLIKQGVQQFILFGVTADEHKDAHGSFAASPDAPVNRTLRAAREAGLDAVLYADLCFCEYTEHGHCGALLDTSTPTGAVWTVDNDRTLALLGQTAVAQAEAGADVVAPSGMMDGQVAAIRQALDAAGHEHAAILSYAIKYASSFYGPFREAGGGGMQFGDRRGYQMDYRRSREWQSELHADLAEGADMVMVKPAMAYLDIVQQVRSSCDVPVAAYHVSGEYAMLHAAAERGWLDLEQAALESTYAIRRAGADLVVTYFAPQLAMWV</sequence>
<evidence type="ECO:0000256" key="4">
    <source>
        <dbReference type="ARBA" id="ARBA00020771"/>
    </source>
</evidence>
<dbReference type="PANTHER" id="PTHR11458:SF0">
    <property type="entry name" value="DELTA-AMINOLEVULINIC ACID DEHYDRATASE"/>
    <property type="match status" value="1"/>
</dbReference>
<dbReference type="SUPFAM" id="SSF51569">
    <property type="entry name" value="Aldolase"/>
    <property type="match status" value="1"/>
</dbReference>
<comment type="caution">
    <text evidence="11">The sequence shown here is derived from an EMBL/GenBank/DDBJ whole genome shotgun (WGS) entry which is preliminary data.</text>
</comment>
<accession>A0ABV4U553</accession>
<evidence type="ECO:0000313" key="11">
    <source>
        <dbReference type="EMBL" id="MFA9478671.1"/>
    </source>
</evidence>
<evidence type="ECO:0000313" key="12">
    <source>
        <dbReference type="Proteomes" id="UP001575105"/>
    </source>
</evidence>
<dbReference type="RefSeq" id="WP_425345597.1">
    <property type="nucleotide sequence ID" value="NZ_JBGUBD010000005.1"/>
</dbReference>
<dbReference type="SMART" id="SM01004">
    <property type="entry name" value="ALAD"/>
    <property type="match status" value="1"/>
</dbReference>
<dbReference type="PANTHER" id="PTHR11458">
    <property type="entry name" value="DELTA-AMINOLEVULINIC ACID DEHYDRATASE"/>
    <property type="match status" value="1"/>
</dbReference>
<evidence type="ECO:0000256" key="8">
    <source>
        <dbReference type="ARBA" id="ARBA00047651"/>
    </source>
</evidence>
<gene>
    <name evidence="11" type="primary">hemB</name>
    <name evidence="11" type="ORF">ACERK3_10220</name>
</gene>
<comment type="catalytic activity">
    <reaction evidence="8 9">
        <text>2 5-aminolevulinate = porphobilinogen + 2 H2O + H(+)</text>
        <dbReference type="Rhea" id="RHEA:24064"/>
        <dbReference type="ChEBI" id="CHEBI:15377"/>
        <dbReference type="ChEBI" id="CHEBI:15378"/>
        <dbReference type="ChEBI" id="CHEBI:58126"/>
        <dbReference type="ChEBI" id="CHEBI:356416"/>
        <dbReference type="EC" id="4.2.1.24"/>
    </reaction>
</comment>
<evidence type="ECO:0000256" key="10">
    <source>
        <dbReference type="RuleBase" id="RU004161"/>
    </source>
</evidence>
<dbReference type="InterPro" id="IPR030656">
    <property type="entry name" value="ALAD_AS"/>
</dbReference>
<dbReference type="EC" id="4.2.1.24" evidence="3 9"/>
<dbReference type="GO" id="GO:0004655">
    <property type="term" value="F:porphobilinogen synthase activity"/>
    <property type="evidence" value="ECO:0007669"/>
    <property type="project" value="UniProtKB-EC"/>
</dbReference>
<dbReference type="Pfam" id="PF00490">
    <property type="entry name" value="ALAD"/>
    <property type="match status" value="1"/>
</dbReference>
<dbReference type="PIRSF" id="PIRSF001415">
    <property type="entry name" value="Porphbilin_synth"/>
    <property type="match status" value="1"/>
</dbReference>
<dbReference type="EMBL" id="JBGUBD010000005">
    <property type="protein sequence ID" value="MFA9478671.1"/>
    <property type="molecule type" value="Genomic_DNA"/>
</dbReference>
<evidence type="ECO:0000256" key="2">
    <source>
        <dbReference type="ARBA" id="ARBA00008055"/>
    </source>
</evidence>
<dbReference type="InterPro" id="IPR001731">
    <property type="entry name" value="ALAD"/>
</dbReference>
<evidence type="ECO:0000256" key="7">
    <source>
        <dbReference type="ARBA" id="ARBA00023244"/>
    </source>
</evidence>
<evidence type="ECO:0000256" key="5">
    <source>
        <dbReference type="ARBA" id="ARBA00023133"/>
    </source>
</evidence>
<proteinExistence type="inferred from homology"/>
<evidence type="ECO:0000256" key="1">
    <source>
        <dbReference type="ARBA" id="ARBA00004694"/>
    </source>
</evidence>
<dbReference type="NCBIfam" id="NF006762">
    <property type="entry name" value="PRK09283.1"/>
    <property type="match status" value="1"/>
</dbReference>
<dbReference type="InterPro" id="IPR013785">
    <property type="entry name" value="Aldolase_TIM"/>
</dbReference>
<keyword evidence="12" id="KW-1185">Reference proteome</keyword>